<organism evidence="1 2">
    <name type="scientific">Devosia epidermidihirudinis</name>
    <dbReference type="NCBI Taxonomy" id="1293439"/>
    <lineage>
        <taxon>Bacteria</taxon>
        <taxon>Pseudomonadati</taxon>
        <taxon>Pseudomonadota</taxon>
        <taxon>Alphaproteobacteria</taxon>
        <taxon>Hyphomicrobiales</taxon>
        <taxon>Devosiaceae</taxon>
        <taxon>Devosia</taxon>
    </lineage>
</organism>
<dbReference type="AlphaFoldDB" id="A0A0F5QF09"/>
<dbReference type="STRING" id="1293439.WH87_04885"/>
<sequence length="63" mass="7304">MIVPLSSQISYMERHRDKGRELLKTKPETQAAVDIADGIILTLTAYQEFVANDRQQEQERNTR</sequence>
<dbReference type="RefSeq" id="WP_046138243.1">
    <property type="nucleotide sequence ID" value="NZ_LANJ01000011.1"/>
</dbReference>
<reference evidence="1 2" key="1">
    <citation type="submission" date="2015-03" db="EMBL/GenBank/DDBJ databases">
        <authorList>
            <person name="Lepp D."/>
            <person name="Hassan Y.I."/>
            <person name="Li X.-Z."/>
            <person name="Zhou T."/>
        </authorList>
    </citation>
    <scope>NUCLEOTIDE SEQUENCE [LARGE SCALE GENOMIC DNA]</scope>
    <source>
        <strain evidence="1 2">E84</strain>
    </source>
</reference>
<evidence type="ECO:0000313" key="2">
    <source>
        <dbReference type="Proteomes" id="UP000033411"/>
    </source>
</evidence>
<dbReference type="Proteomes" id="UP000033411">
    <property type="component" value="Unassembled WGS sequence"/>
</dbReference>
<evidence type="ECO:0000313" key="1">
    <source>
        <dbReference type="EMBL" id="KKC39530.1"/>
    </source>
</evidence>
<accession>A0A0F5QF09</accession>
<dbReference type="PATRIC" id="fig|1293439.3.peg.540"/>
<comment type="caution">
    <text evidence="1">The sequence shown here is derived from an EMBL/GenBank/DDBJ whole genome shotgun (WGS) entry which is preliminary data.</text>
</comment>
<proteinExistence type="predicted"/>
<protein>
    <recommendedName>
        <fullName evidence="3">Resolvase/invertase-type recombinase catalytic domain-containing protein</fullName>
    </recommendedName>
</protein>
<evidence type="ECO:0008006" key="3">
    <source>
        <dbReference type="Google" id="ProtNLM"/>
    </source>
</evidence>
<keyword evidence="2" id="KW-1185">Reference proteome</keyword>
<name>A0A0F5QF09_9HYPH</name>
<dbReference type="EMBL" id="LANJ01000011">
    <property type="protein sequence ID" value="KKC39530.1"/>
    <property type="molecule type" value="Genomic_DNA"/>
</dbReference>
<gene>
    <name evidence="1" type="ORF">WH87_04885</name>
</gene>